<evidence type="ECO:0000313" key="4">
    <source>
        <dbReference type="Proteomes" id="UP000664521"/>
    </source>
</evidence>
<dbReference type="Proteomes" id="UP000664521">
    <property type="component" value="Unassembled WGS sequence"/>
</dbReference>
<feature type="region of interest" description="Disordered" evidence="1">
    <location>
        <begin position="67"/>
        <end position="139"/>
    </location>
</feature>
<comment type="caution">
    <text evidence="3">The sequence shown here is derived from an EMBL/GenBank/DDBJ whole genome shotgun (WGS) entry which is preliminary data.</text>
</comment>
<feature type="compositionally biased region" description="Basic and acidic residues" evidence="1">
    <location>
        <begin position="122"/>
        <end position="139"/>
    </location>
</feature>
<protein>
    <submittedName>
        <fullName evidence="3">Uncharacterized protein</fullName>
    </submittedName>
</protein>
<feature type="compositionally biased region" description="Low complexity" evidence="1">
    <location>
        <begin position="304"/>
        <end position="320"/>
    </location>
</feature>
<gene>
    <name evidence="3" type="ORF">HETSPECPRED_010225</name>
</gene>
<dbReference type="EMBL" id="CAJPDS010000009">
    <property type="protein sequence ID" value="CAF9910898.1"/>
    <property type="molecule type" value="Genomic_DNA"/>
</dbReference>
<dbReference type="OrthoDB" id="506431at2759"/>
<organism evidence="3 4">
    <name type="scientific">Heterodermia speciosa</name>
    <dbReference type="NCBI Taxonomy" id="116794"/>
    <lineage>
        <taxon>Eukaryota</taxon>
        <taxon>Fungi</taxon>
        <taxon>Dikarya</taxon>
        <taxon>Ascomycota</taxon>
        <taxon>Pezizomycotina</taxon>
        <taxon>Lecanoromycetes</taxon>
        <taxon>OSLEUM clade</taxon>
        <taxon>Lecanoromycetidae</taxon>
        <taxon>Caliciales</taxon>
        <taxon>Physciaceae</taxon>
        <taxon>Heterodermia</taxon>
    </lineage>
</organism>
<feature type="compositionally biased region" description="Polar residues" evidence="1">
    <location>
        <begin position="398"/>
        <end position="408"/>
    </location>
</feature>
<feature type="compositionally biased region" description="Basic and acidic residues" evidence="1">
    <location>
        <begin position="255"/>
        <end position="269"/>
    </location>
</feature>
<accession>A0A8H3IA92</accession>
<name>A0A8H3IA92_9LECA</name>
<feature type="compositionally biased region" description="Pro residues" evidence="1">
    <location>
        <begin position="321"/>
        <end position="338"/>
    </location>
</feature>
<feature type="compositionally biased region" description="Low complexity" evidence="1">
    <location>
        <begin position="104"/>
        <end position="117"/>
    </location>
</feature>
<feature type="compositionally biased region" description="Polar residues" evidence="1">
    <location>
        <begin position="340"/>
        <end position="349"/>
    </location>
</feature>
<dbReference type="AlphaFoldDB" id="A0A8H3IA92"/>
<reference evidence="3" key="1">
    <citation type="submission" date="2021-03" db="EMBL/GenBank/DDBJ databases">
        <authorList>
            <person name="Tagirdzhanova G."/>
        </authorList>
    </citation>
    <scope>NUCLEOTIDE SEQUENCE</scope>
</reference>
<evidence type="ECO:0000313" key="3">
    <source>
        <dbReference type="EMBL" id="CAF9910898.1"/>
    </source>
</evidence>
<evidence type="ECO:0000256" key="2">
    <source>
        <dbReference type="SAM" id="SignalP"/>
    </source>
</evidence>
<feature type="compositionally biased region" description="Basic and acidic residues" evidence="1">
    <location>
        <begin position="77"/>
        <end position="95"/>
    </location>
</feature>
<feature type="chain" id="PRO_5034914388" evidence="2">
    <location>
        <begin position="19"/>
        <end position="448"/>
    </location>
</feature>
<keyword evidence="2" id="KW-0732">Signal</keyword>
<feature type="signal peptide" evidence="2">
    <location>
        <begin position="1"/>
        <end position="18"/>
    </location>
</feature>
<proteinExistence type="predicted"/>
<sequence length="448" mass="49102">MSWFWRGFQSAIFYYVSCAPCTKLAYQRRQRKNNKRARAEHMASEAEQGLYRHPSPFNTNVYWKEEMAMGPGPPQRKQRDQKERERERERHKGDRGLATGGVGSSAVTGASSADTVVGSEATDGREVDQERNSEDGWNRRRYQREDEMLWGVHVDGGSRKETPKVGRSRTGTASSAGSYKYGCNPAVNDLHPPIVSTRPTNRSEMRWMLQPPPSARIMEGKEPANRSRSGSGGSYGSGRSNGSSRRMDTNLGRQVGEKLIEGRMRRDASLDTTPVTRAISKEDTTSAQENIPPGQLQDTDRRPSSGSQISSTKSSTSSRKPAPPPLSIAPDLRPPASRPPLSTINSTSDMKIPASDLVANSKLLRPALLPMDSSLSSSLHNLQELVSPLSLDMGSVGSPKTLSATRRASSPLPEASFALPPTDDTEEKELGIPIVEGRNPAKDSWQLS</sequence>
<feature type="region of interest" description="Disordered" evidence="1">
    <location>
        <begin position="154"/>
        <end position="353"/>
    </location>
</feature>
<evidence type="ECO:0000256" key="1">
    <source>
        <dbReference type="SAM" id="MobiDB-lite"/>
    </source>
</evidence>
<feature type="region of interest" description="Disordered" evidence="1">
    <location>
        <begin position="391"/>
        <end position="448"/>
    </location>
</feature>
<keyword evidence="4" id="KW-1185">Reference proteome</keyword>